<feature type="domain" description="Ionotropic glutamate receptor C-terminal" evidence="18">
    <location>
        <begin position="473"/>
        <end position="815"/>
    </location>
</feature>
<dbReference type="Gene3D" id="1.10.287.70">
    <property type="match status" value="1"/>
</dbReference>
<evidence type="ECO:0000256" key="3">
    <source>
        <dbReference type="ARBA" id="ARBA00011095"/>
    </source>
</evidence>
<feature type="signal peptide" evidence="17">
    <location>
        <begin position="1"/>
        <end position="34"/>
    </location>
</feature>
<dbReference type="SMART" id="SM00079">
    <property type="entry name" value="PBPe"/>
    <property type="match status" value="1"/>
</dbReference>
<evidence type="ECO:0000256" key="17">
    <source>
        <dbReference type="SAM" id="SignalP"/>
    </source>
</evidence>
<comment type="similarity">
    <text evidence="2 15">Belongs to the glutamate-gated ion channel (TC 1.A.10.1) family.</text>
</comment>
<evidence type="ECO:0000256" key="1">
    <source>
        <dbReference type="ARBA" id="ARBA00004141"/>
    </source>
</evidence>
<keyword evidence="6 17" id="KW-0732">Signal</keyword>
<evidence type="ECO:0000256" key="13">
    <source>
        <dbReference type="ARBA" id="ARBA00023303"/>
    </source>
</evidence>
<feature type="chain" id="PRO_5047198674" description="Glutamate receptor" evidence="17">
    <location>
        <begin position="35"/>
        <end position="900"/>
    </location>
</feature>
<evidence type="ECO:0000313" key="19">
    <source>
        <dbReference type="Proteomes" id="UP000827889"/>
    </source>
</evidence>
<dbReference type="PIRSF" id="PIRSF037090">
    <property type="entry name" value="Iontro_Glu-like_rcpt_pln"/>
    <property type="match status" value="1"/>
</dbReference>
<dbReference type="SUPFAM" id="SSF53850">
    <property type="entry name" value="Periplasmic binding protein-like II"/>
    <property type="match status" value="1"/>
</dbReference>
<dbReference type="Gene3D" id="3.40.50.2300">
    <property type="match status" value="2"/>
</dbReference>
<dbReference type="GO" id="GO:0015276">
    <property type="term" value="F:ligand-gated monoatomic ion channel activity"/>
    <property type="evidence" value="ECO:0007669"/>
    <property type="project" value="InterPro"/>
</dbReference>
<keyword evidence="13 15" id="KW-0407">Ion channel</keyword>
<evidence type="ECO:0000256" key="2">
    <source>
        <dbReference type="ARBA" id="ARBA00008685"/>
    </source>
</evidence>
<dbReference type="InterPro" id="IPR044440">
    <property type="entry name" value="GABAb_receptor_plant_PBP1"/>
</dbReference>
<dbReference type="SUPFAM" id="SSF53822">
    <property type="entry name" value="Periplasmic binding protein-like I"/>
    <property type="match status" value="1"/>
</dbReference>
<comment type="subcellular location">
    <subcellularLocation>
        <location evidence="1">Membrane</location>
        <topology evidence="1">Multi-pass membrane protein</topology>
    </subcellularLocation>
</comment>
<dbReference type="GO" id="GO:0016020">
    <property type="term" value="C:membrane"/>
    <property type="evidence" value="ECO:0007669"/>
    <property type="project" value="UniProtKB-SubCell"/>
</dbReference>
<dbReference type="Pfam" id="PF00060">
    <property type="entry name" value="Lig_chan"/>
    <property type="match status" value="1"/>
</dbReference>
<dbReference type="InterPro" id="IPR001320">
    <property type="entry name" value="Iontro_rcpt_C"/>
</dbReference>
<dbReference type="KEGG" id="rarg:115744528"/>
<dbReference type="CDD" id="cd13686">
    <property type="entry name" value="GluR_Plant"/>
    <property type="match status" value="1"/>
</dbReference>
<keyword evidence="12 15" id="KW-1071">Ligand-gated ion channel</keyword>
<dbReference type="CDD" id="cd19990">
    <property type="entry name" value="PBP1_GABAb_receptor_plant"/>
    <property type="match status" value="1"/>
</dbReference>
<dbReference type="InterPro" id="IPR017103">
    <property type="entry name" value="Iontropic_Glu_rcpt_pln"/>
</dbReference>
<evidence type="ECO:0000256" key="6">
    <source>
        <dbReference type="ARBA" id="ARBA00022729"/>
    </source>
</evidence>
<feature type="transmembrane region" description="Helical" evidence="16">
    <location>
        <begin position="661"/>
        <end position="679"/>
    </location>
</feature>
<dbReference type="AlphaFoldDB" id="A0A8B8PML3"/>
<keyword evidence="9 15" id="KW-0472">Membrane</keyword>
<evidence type="ECO:0000313" key="20">
    <source>
        <dbReference type="RefSeq" id="XP_030535612.2"/>
    </source>
</evidence>
<keyword evidence="10 15" id="KW-0675">Receptor</keyword>
<dbReference type="PANTHER" id="PTHR34836">
    <property type="entry name" value="OS06G0188250 PROTEIN"/>
    <property type="match status" value="1"/>
</dbReference>
<accession>A0A8B8PML3</accession>
<evidence type="ECO:0000256" key="10">
    <source>
        <dbReference type="ARBA" id="ARBA00023170"/>
    </source>
</evidence>
<dbReference type="InterPro" id="IPR015683">
    <property type="entry name" value="Ionotropic_Glu_rcpt"/>
</dbReference>
<dbReference type="InterPro" id="IPR001828">
    <property type="entry name" value="ANF_lig-bd_rcpt"/>
</dbReference>
<evidence type="ECO:0000256" key="15">
    <source>
        <dbReference type="PIRNR" id="PIRNR037090"/>
    </source>
</evidence>
<dbReference type="GeneID" id="115744528"/>
<evidence type="ECO:0000256" key="5">
    <source>
        <dbReference type="ARBA" id="ARBA00022692"/>
    </source>
</evidence>
<keyword evidence="19" id="KW-1185">Reference proteome</keyword>
<evidence type="ECO:0000256" key="9">
    <source>
        <dbReference type="ARBA" id="ARBA00023136"/>
    </source>
</evidence>
<dbReference type="Pfam" id="PF10613">
    <property type="entry name" value="Lig_chan-Glu_bd"/>
    <property type="match status" value="1"/>
</dbReference>
<dbReference type="Gene3D" id="3.40.190.10">
    <property type="entry name" value="Periplasmic binding protein-like II"/>
    <property type="match status" value="2"/>
</dbReference>
<keyword evidence="5 16" id="KW-0812">Transmembrane</keyword>
<dbReference type="Proteomes" id="UP000827889">
    <property type="component" value="Chromosome 4"/>
</dbReference>
<comment type="function">
    <text evidence="15">Glutamate-gated receptor that probably acts as non-selective cation channel.</text>
</comment>
<keyword evidence="11" id="KW-0325">Glycoprotein</keyword>
<feature type="transmembrane region" description="Helical" evidence="16">
    <location>
        <begin position="599"/>
        <end position="619"/>
    </location>
</feature>
<feature type="transmembrane region" description="Helical" evidence="16">
    <location>
        <begin position="834"/>
        <end position="853"/>
    </location>
</feature>
<evidence type="ECO:0000256" key="11">
    <source>
        <dbReference type="ARBA" id="ARBA00023180"/>
    </source>
</evidence>
<name>A0A8B8PML3_9MYRT</name>
<evidence type="ECO:0000256" key="7">
    <source>
        <dbReference type="ARBA" id="ARBA00022989"/>
    </source>
</evidence>
<evidence type="ECO:0000256" key="4">
    <source>
        <dbReference type="ARBA" id="ARBA00022448"/>
    </source>
</evidence>
<dbReference type="RefSeq" id="XP_030535612.2">
    <property type="nucleotide sequence ID" value="XM_030679752.2"/>
</dbReference>
<keyword evidence="8 15" id="KW-0406">Ion transport</keyword>
<evidence type="ECO:0000256" key="14">
    <source>
        <dbReference type="ARBA" id="ARBA00049638"/>
    </source>
</evidence>
<dbReference type="InterPro" id="IPR019594">
    <property type="entry name" value="Glu/Gly-bd"/>
</dbReference>
<dbReference type="PANTHER" id="PTHR34836:SF1">
    <property type="entry name" value="OS09G0428600 PROTEIN"/>
    <property type="match status" value="1"/>
</dbReference>
<evidence type="ECO:0000256" key="12">
    <source>
        <dbReference type="ARBA" id="ARBA00023286"/>
    </source>
</evidence>
<organism evidence="19 20">
    <name type="scientific">Rhodamnia argentea</name>
    <dbReference type="NCBI Taxonomy" id="178133"/>
    <lineage>
        <taxon>Eukaryota</taxon>
        <taxon>Viridiplantae</taxon>
        <taxon>Streptophyta</taxon>
        <taxon>Embryophyta</taxon>
        <taxon>Tracheophyta</taxon>
        <taxon>Spermatophyta</taxon>
        <taxon>Magnoliopsida</taxon>
        <taxon>eudicotyledons</taxon>
        <taxon>Gunneridae</taxon>
        <taxon>Pentapetalae</taxon>
        <taxon>rosids</taxon>
        <taxon>malvids</taxon>
        <taxon>Myrtales</taxon>
        <taxon>Myrtaceae</taxon>
        <taxon>Myrtoideae</taxon>
        <taxon>Myrteae</taxon>
        <taxon>Australasian group</taxon>
        <taxon>Rhodamnia</taxon>
    </lineage>
</organism>
<gene>
    <name evidence="20" type="primary">LOC115744528</name>
</gene>
<proteinExistence type="inferred from homology"/>
<protein>
    <recommendedName>
        <fullName evidence="15">Glutamate receptor</fullName>
    </recommendedName>
</protein>
<keyword evidence="4 15" id="KW-0813">Transport</keyword>
<dbReference type="Pfam" id="PF01094">
    <property type="entry name" value="ANF_receptor"/>
    <property type="match status" value="1"/>
</dbReference>
<evidence type="ECO:0000256" key="16">
    <source>
        <dbReference type="SAM" id="Phobius"/>
    </source>
</evidence>
<sequence length="900" mass="99982">MGTMQLTMELERLARIFFLLAMLHTFDPIHCSMAQNSRHRDHHVHVGVILDMESPVGEMAQQCMAMAISDLNASASHINHNLKLILHPRNSMGHPLKALSSAVELLENEKVEALIGPQTSEEAELLAELGDRVPIISFSASSPFLSGEKNPNFIRMTTNDNSQVGAIAALVQEFGWRELVIIHEDSSYGNGIIPDLLLALEEGNARVARRTVIPPQARDIYVEAQLYKLMALSANIFIVHMSASLASRFFLKVNELGMMSTGYGWIVTDGIVNELAAMDQSVLDSMQGVVGIRPYIPPSERLRNFSLKWRHSFFTYQHHQIPEVNVYCLWAYDSVWALAKAAYHLGPGPITSMQKNDPANKLAHQAVIPTRPTGSDLVRAILRGKFTGLSGEIQLKNGQLQQPPAFEIVNVAGRVKRIGFWTELNGITRGLNRSSVATQSPSVRKMGSIGWPGSSLAIPKSQQIVSKAGKRLRIGVPIPTGFKELMGVEFNPETKAATVTGFCVDVFKAAIDILPYEVQFDFVPFNKSSVVAGNHYDNLIYQVYLQQYDAAVGDITITANRSMLVDFTMPFTETGVGMIVPIETSRSTNMWIFLQPLTVDLWLAIGSFFVFTGWVVWIIEHNNNDEFKGPLAHQIGMAMWYSFSTMVFAQREKLISNLSKVVVIVWLFVVLILTSSYTANLSSMQTVHELRSLPKGESIGLPSNSPANQTVLINLPFKNPSFHPLGTVEDYAEALREGSRNGGVSAIIDEIPYVKLFLSKYSDQYTMFEPSYYSTNGFGFAFPKGSPLVADFSAAIAKLRENGKLYSISQNYFNNHSLFTNQDSATKVARLDLYSFRGLFLITGITSTVAMIVSCKSRKKESITAQKHEVADQPGEVKFPPVCDMPSRRASPRHIRRHSY</sequence>
<dbReference type="InterPro" id="IPR028082">
    <property type="entry name" value="Peripla_BP_I"/>
</dbReference>
<comment type="function">
    <text evidence="14">Glutamate-gated receptor that probably acts as a non-selective cation channel. May be involved in light-signal transduction and calcium homeostasis via the regulation of calcium influx into cells.</text>
</comment>
<comment type="subunit">
    <text evidence="3">May form heteromers.</text>
</comment>
<evidence type="ECO:0000256" key="8">
    <source>
        <dbReference type="ARBA" id="ARBA00023065"/>
    </source>
</evidence>
<reference evidence="20" key="1">
    <citation type="submission" date="2025-08" db="UniProtKB">
        <authorList>
            <consortium name="RefSeq"/>
        </authorList>
    </citation>
    <scope>IDENTIFICATION</scope>
    <source>
        <tissue evidence="20">Leaf</tissue>
    </source>
</reference>
<keyword evidence="7 16" id="KW-1133">Transmembrane helix</keyword>
<evidence type="ECO:0000259" key="18">
    <source>
        <dbReference type="SMART" id="SM00079"/>
    </source>
</evidence>